<sequence>MRNVIKNARTAALTIILASGCFSSYAWAKETGITENGAAKPKAQQIEAAHHEATMLDDQGNVWYWGSMYKWFNGGMFPSPGIPQTVPGLDKVTHVSYGMLDALAVKEDGTVWSWGRGTVHKEDGVSGSYLLEALKIPKLDNIIKVSSSHYLNAALDKGGKLWIWGLPVSEKGRSTDDLEPKVVEKLDKIIDMAQSQQNNLTVLKEDGTVWTWDLKEKRGLEIPFVLSNSPTKVEGLTDVLKITSGANTQHQLALKKDGTVWAWGYNFYGQLGQEPNTGLNLETRTFARVDVPVQIDGLTDIIDISAGFDHSLALKKDGTVWLWGSLVESEKDSLPSRSQYTLPVQVKGLSDIRSVSSGNQFDAAIKEDGTVYMWGKNGLGQLGDGTDTFRADPTKVVFP</sequence>
<dbReference type="SUPFAM" id="SSF50985">
    <property type="entry name" value="RCC1/BLIP-II"/>
    <property type="match status" value="2"/>
</dbReference>
<dbReference type="PANTHER" id="PTHR45982:SF1">
    <property type="entry name" value="REGULATOR OF CHROMOSOME CONDENSATION"/>
    <property type="match status" value="1"/>
</dbReference>
<organism evidence="5 6">
    <name type="scientific">Paenibacillus ginsengarvi</name>
    <dbReference type="NCBI Taxonomy" id="400777"/>
    <lineage>
        <taxon>Bacteria</taxon>
        <taxon>Bacillati</taxon>
        <taxon>Bacillota</taxon>
        <taxon>Bacilli</taxon>
        <taxon>Bacillales</taxon>
        <taxon>Paenibacillaceae</taxon>
        <taxon>Paenibacillus</taxon>
    </lineage>
</organism>
<keyword evidence="1" id="KW-0344">Guanine-nucleotide releasing factor</keyword>
<feature type="domain" description="RCC1-like" evidence="4">
    <location>
        <begin position="83"/>
        <end position="396"/>
    </location>
</feature>
<evidence type="ECO:0000313" key="5">
    <source>
        <dbReference type="EMBL" id="RKN73029.1"/>
    </source>
</evidence>
<feature type="signal peptide" evidence="3">
    <location>
        <begin position="1"/>
        <end position="28"/>
    </location>
</feature>
<dbReference type="PROSITE" id="PS50012">
    <property type="entry name" value="RCC1_3"/>
    <property type="match status" value="3"/>
</dbReference>
<evidence type="ECO:0000313" key="6">
    <source>
        <dbReference type="Proteomes" id="UP000282311"/>
    </source>
</evidence>
<evidence type="ECO:0000259" key="4">
    <source>
        <dbReference type="Pfam" id="PF25390"/>
    </source>
</evidence>
<dbReference type="InterPro" id="IPR051553">
    <property type="entry name" value="Ran_GTPase-activating"/>
</dbReference>
<proteinExistence type="predicted"/>
<gene>
    <name evidence="5" type="ORF">D7M11_28180</name>
</gene>
<keyword evidence="3" id="KW-0732">Signal</keyword>
<dbReference type="OrthoDB" id="27389at2"/>
<dbReference type="PROSITE" id="PS51257">
    <property type="entry name" value="PROKAR_LIPOPROTEIN"/>
    <property type="match status" value="1"/>
</dbReference>
<name>A0A3B0BLV9_9BACL</name>
<dbReference type="InterPro" id="IPR058923">
    <property type="entry name" value="RCC1-like_dom"/>
</dbReference>
<evidence type="ECO:0000256" key="1">
    <source>
        <dbReference type="ARBA" id="ARBA00022658"/>
    </source>
</evidence>
<dbReference type="PROSITE" id="PS00626">
    <property type="entry name" value="RCC1_2"/>
    <property type="match status" value="1"/>
</dbReference>
<dbReference type="PANTHER" id="PTHR45982">
    <property type="entry name" value="REGULATOR OF CHROMOSOME CONDENSATION"/>
    <property type="match status" value="1"/>
</dbReference>
<dbReference type="RefSeq" id="WP_120750605.1">
    <property type="nucleotide sequence ID" value="NZ_RBAH01000026.1"/>
</dbReference>
<keyword evidence="2" id="KW-0677">Repeat</keyword>
<protein>
    <recommendedName>
        <fullName evidence="4">RCC1-like domain-containing protein</fullName>
    </recommendedName>
</protein>
<dbReference type="GO" id="GO:0005737">
    <property type="term" value="C:cytoplasm"/>
    <property type="evidence" value="ECO:0007669"/>
    <property type="project" value="TreeGrafter"/>
</dbReference>
<accession>A0A3B0BLV9</accession>
<feature type="chain" id="PRO_5017241056" description="RCC1-like domain-containing protein" evidence="3">
    <location>
        <begin position="29"/>
        <end position="399"/>
    </location>
</feature>
<dbReference type="Gene3D" id="2.130.10.30">
    <property type="entry name" value="Regulator of chromosome condensation 1/beta-lactamase-inhibitor protein II"/>
    <property type="match status" value="2"/>
</dbReference>
<evidence type="ECO:0000256" key="2">
    <source>
        <dbReference type="ARBA" id="ARBA00022737"/>
    </source>
</evidence>
<dbReference type="AlphaFoldDB" id="A0A3B0BLV9"/>
<keyword evidence="6" id="KW-1185">Reference proteome</keyword>
<dbReference type="InterPro" id="IPR009091">
    <property type="entry name" value="RCC1/BLIP-II"/>
</dbReference>
<dbReference type="Proteomes" id="UP000282311">
    <property type="component" value="Unassembled WGS sequence"/>
</dbReference>
<comment type="caution">
    <text evidence="5">The sequence shown here is derived from an EMBL/GenBank/DDBJ whole genome shotgun (WGS) entry which is preliminary data.</text>
</comment>
<evidence type="ECO:0000256" key="3">
    <source>
        <dbReference type="SAM" id="SignalP"/>
    </source>
</evidence>
<dbReference type="InterPro" id="IPR000408">
    <property type="entry name" value="Reg_chr_condens"/>
</dbReference>
<dbReference type="GO" id="GO:0005085">
    <property type="term" value="F:guanyl-nucleotide exchange factor activity"/>
    <property type="evidence" value="ECO:0007669"/>
    <property type="project" value="TreeGrafter"/>
</dbReference>
<dbReference type="Pfam" id="PF25390">
    <property type="entry name" value="WD40_RLD"/>
    <property type="match status" value="1"/>
</dbReference>
<reference evidence="5 6" key="1">
    <citation type="journal article" date="2007" name="Int. J. Syst. Evol. Microbiol.">
        <title>Paenibacillus ginsengarvi sp. nov., isolated from soil from ginseng cultivation.</title>
        <authorList>
            <person name="Yoon M.H."/>
            <person name="Ten L.N."/>
            <person name="Im W.T."/>
        </authorList>
    </citation>
    <scope>NUCLEOTIDE SEQUENCE [LARGE SCALE GENOMIC DNA]</scope>
    <source>
        <strain evidence="5 6">KCTC 13059</strain>
    </source>
</reference>
<dbReference type="EMBL" id="RBAH01000026">
    <property type="protein sequence ID" value="RKN73029.1"/>
    <property type="molecule type" value="Genomic_DNA"/>
</dbReference>